<reference evidence="12" key="1">
    <citation type="submission" date="2016-04" db="EMBL/GenBank/DDBJ databases">
        <authorList>
            <person name="Evans L.H."/>
            <person name="Alamgir A."/>
            <person name="Owens N."/>
            <person name="Weber N.D."/>
            <person name="Virtaneva K."/>
            <person name="Barbian K."/>
            <person name="Babar A."/>
            <person name="Rosenke K."/>
        </authorList>
    </citation>
    <scope>NUCLEOTIDE SEQUENCE [LARGE SCALE GENOMIC DNA]</scope>
    <source>
        <strain evidence="12">CBS 101.48</strain>
    </source>
</reference>
<evidence type="ECO:0000256" key="3">
    <source>
        <dbReference type="ARBA" id="ARBA00022737"/>
    </source>
</evidence>
<keyword evidence="13" id="KW-1185">Reference proteome</keyword>
<name>A0A163KBJ5_ABSGL</name>
<evidence type="ECO:0000256" key="8">
    <source>
        <dbReference type="ARBA" id="ARBA00023242"/>
    </source>
</evidence>
<keyword evidence="2" id="KW-0479">Metal-binding</keyword>
<evidence type="ECO:0000256" key="10">
    <source>
        <dbReference type="SAM" id="MobiDB-lite"/>
    </source>
</evidence>
<keyword evidence="6" id="KW-0805">Transcription regulation</keyword>
<dbReference type="InterPro" id="IPR036236">
    <property type="entry name" value="Znf_C2H2_sf"/>
</dbReference>
<dbReference type="GO" id="GO:0005737">
    <property type="term" value="C:cytoplasm"/>
    <property type="evidence" value="ECO:0007669"/>
    <property type="project" value="TreeGrafter"/>
</dbReference>
<dbReference type="PROSITE" id="PS00028">
    <property type="entry name" value="ZINC_FINGER_C2H2_1"/>
    <property type="match status" value="1"/>
</dbReference>
<dbReference type="PANTHER" id="PTHR47428:SF2">
    <property type="entry name" value="ZINC FINGER PROTEIN RSV1"/>
    <property type="match status" value="1"/>
</dbReference>
<evidence type="ECO:0000259" key="11">
    <source>
        <dbReference type="PROSITE" id="PS50157"/>
    </source>
</evidence>
<dbReference type="PROSITE" id="PS50157">
    <property type="entry name" value="ZINC_FINGER_C2H2_2"/>
    <property type="match status" value="2"/>
</dbReference>
<evidence type="ECO:0000256" key="4">
    <source>
        <dbReference type="ARBA" id="ARBA00022771"/>
    </source>
</evidence>
<dbReference type="Gene3D" id="3.30.160.60">
    <property type="entry name" value="Classic Zinc Finger"/>
    <property type="match status" value="2"/>
</dbReference>
<gene>
    <name evidence="12" type="primary">ABSGL_11748.1 scaffold 12318</name>
</gene>
<dbReference type="GO" id="GO:0000433">
    <property type="term" value="P:carbon catabolite repression of transcription from RNA polymerase II promoter by glucose"/>
    <property type="evidence" value="ECO:0007669"/>
    <property type="project" value="TreeGrafter"/>
</dbReference>
<dbReference type="EMBL" id="LT554473">
    <property type="protein sequence ID" value="SAM05873.1"/>
    <property type="molecule type" value="Genomic_DNA"/>
</dbReference>
<evidence type="ECO:0000256" key="1">
    <source>
        <dbReference type="ARBA" id="ARBA00004123"/>
    </source>
</evidence>
<feature type="domain" description="C2H2-type" evidence="11">
    <location>
        <begin position="49"/>
        <end position="78"/>
    </location>
</feature>
<accession>A0A163KBJ5</accession>
<dbReference type="GO" id="GO:0008270">
    <property type="term" value="F:zinc ion binding"/>
    <property type="evidence" value="ECO:0007669"/>
    <property type="project" value="UniProtKB-KW"/>
</dbReference>
<dbReference type="SUPFAM" id="SSF57667">
    <property type="entry name" value="beta-beta-alpha zinc fingers"/>
    <property type="match status" value="1"/>
</dbReference>
<evidence type="ECO:0000256" key="6">
    <source>
        <dbReference type="ARBA" id="ARBA00023015"/>
    </source>
</evidence>
<keyword evidence="3" id="KW-0677">Repeat</keyword>
<feature type="region of interest" description="Disordered" evidence="10">
    <location>
        <begin position="69"/>
        <end position="111"/>
    </location>
</feature>
<dbReference type="GO" id="GO:0000978">
    <property type="term" value="F:RNA polymerase II cis-regulatory region sequence-specific DNA binding"/>
    <property type="evidence" value="ECO:0007669"/>
    <property type="project" value="TreeGrafter"/>
</dbReference>
<keyword evidence="5" id="KW-0862">Zinc</keyword>
<organism evidence="12">
    <name type="scientific">Absidia glauca</name>
    <name type="common">Pin mould</name>
    <dbReference type="NCBI Taxonomy" id="4829"/>
    <lineage>
        <taxon>Eukaryota</taxon>
        <taxon>Fungi</taxon>
        <taxon>Fungi incertae sedis</taxon>
        <taxon>Mucoromycota</taxon>
        <taxon>Mucoromycotina</taxon>
        <taxon>Mucoromycetes</taxon>
        <taxon>Mucorales</taxon>
        <taxon>Cunninghamellaceae</taxon>
        <taxon>Absidia</taxon>
    </lineage>
</organism>
<feature type="compositionally biased region" description="Basic residues" evidence="10">
    <location>
        <begin position="75"/>
        <end position="95"/>
    </location>
</feature>
<proteinExistence type="predicted"/>
<keyword evidence="4 9" id="KW-0863">Zinc-finger</keyword>
<evidence type="ECO:0000256" key="9">
    <source>
        <dbReference type="PROSITE-ProRule" id="PRU00042"/>
    </source>
</evidence>
<keyword evidence="7" id="KW-0804">Transcription</keyword>
<dbReference type="PANTHER" id="PTHR47428">
    <property type="entry name" value="REGULATORY PROTEIN MIG1-RELATED"/>
    <property type="match status" value="1"/>
</dbReference>
<dbReference type="Proteomes" id="UP000078561">
    <property type="component" value="Unassembled WGS sequence"/>
</dbReference>
<dbReference type="InterPro" id="IPR013087">
    <property type="entry name" value="Znf_C2H2_type"/>
</dbReference>
<evidence type="ECO:0000313" key="12">
    <source>
        <dbReference type="EMBL" id="SAM05873.1"/>
    </source>
</evidence>
<dbReference type="STRING" id="4829.A0A163KBJ5"/>
<dbReference type="FunFam" id="3.30.160.60:FF:002343">
    <property type="entry name" value="Zinc finger protein 33A"/>
    <property type="match status" value="1"/>
</dbReference>
<dbReference type="GO" id="GO:0005634">
    <property type="term" value="C:nucleus"/>
    <property type="evidence" value="ECO:0007669"/>
    <property type="project" value="UniProtKB-SubCell"/>
</dbReference>
<feature type="compositionally biased region" description="Basic and acidic residues" evidence="10">
    <location>
        <begin position="173"/>
        <end position="183"/>
    </location>
</feature>
<dbReference type="InParanoid" id="A0A163KBJ5"/>
<keyword evidence="8" id="KW-0539">Nucleus</keyword>
<protein>
    <recommendedName>
        <fullName evidence="11">C2H2-type domain-containing protein</fullName>
    </recommendedName>
</protein>
<dbReference type="InterPro" id="IPR051007">
    <property type="entry name" value="creA/MIG_C2H2-ZnF"/>
</dbReference>
<dbReference type="SMART" id="SM00355">
    <property type="entry name" value="ZnF_C2H2"/>
    <property type="match status" value="2"/>
</dbReference>
<evidence type="ECO:0000256" key="7">
    <source>
        <dbReference type="ARBA" id="ARBA00023163"/>
    </source>
</evidence>
<evidence type="ECO:0000313" key="13">
    <source>
        <dbReference type="Proteomes" id="UP000078561"/>
    </source>
</evidence>
<feature type="region of interest" description="Disordered" evidence="10">
    <location>
        <begin position="161"/>
        <end position="185"/>
    </location>
</feature>
<dbReference type="OrthoDB" id="10018191at2759"/>
<feature type="domain" description="C2H2-type" evidence="11">
    <location>
        <begin position="18"/>
        <end position="48"/>
    </location>
</feature>
<sequence>MPPRRKSSITPKSEAKLFRCTGYGDCDMVFTRAEHLARHARKHTGEKPFKCVVPGCSRMFSRFDNMMQHSQTHNRTGKRKSLPKAKSASTKKRRSSAGGMAEFETSDDYDEDEAMERVRSHSIHPDYYRRSPSPTSSMIMSRTLPLPRSMSLSHGYYPPALSKSPSLPDSPEEPWRPFRDVPQQRRRLSAADLKAPIHSLPENDHEPPVHPCASPVVDITSDEYEALQGFGKFSSKVEHKSSNREQVELPAIQPNLSSQAAAFRQKIMPTQESFQRPLRGHAM</sequence>
<dbReference type="OMA" id="DSPEEPW"/>
<dbReference type="AlphaFoldDB" id="A0A163KBJ5"/>
<evidence type="ECO:0000256" key="5">
    <source>
        <dbReference type="ARBA" id="ARBA00022833"/>
    </source>
</evidence>
<dbReference type="Pfam" id="PF00096">
    <property type="entry name" value="zf-C2H2"/>
    <property type="match status" value="1"/>
</dbReference>
<evidence type="ECO:0000256" key="2">
    <source>
        <dbReference type="ARBA" id="ARBA00022723"/>
    </source>
</evidence>
<comment type="subcellular location">
    <subcellularLocation>
        <location evidence="1">Nucleus</location>
    </subcellularLocation>
</comment>